<dbReference type="WBParaSite" id="HPBE_0000959001-mRNA-1">
    <property type="protein sequence ID" value="HPBE_0000959001-mRNA-1"/>
    <property type="gene ID" value="HPBE_0000959001"/>
</dbReference>
<keyword evidence="6" id="KW-1185">Reference proteome</keyword>
<reference evidence="5 6" key="1">
    <citation type="submission" date="2018-11" db="EMBL/GenBank/DDBJ databases">
        <authorList>
            <consortium name="Pathogen Informatics"/>
        </authorList>
    </citation>
    <scope>NUCLEOTIDE SEQUENCE [LARGE SCALE GENOMIC DNA]</scope>
</reference>
<dbReference type="EMBL" id="UZAH01026487">
    <property type="protein sequence ID" value="VDO81421.1"/>
    <property type="molecule type" value="Genomic_DNA"/>
</dbReference>
<accession>A0A3P7Y302</accession>
<dbReference type="InterPro" id="IPR039997">
    <property type="entry name" value="TFE"/>
</dbReference>
<evidence type="ECO:0000256" key="1">
    <source>
        <dbReference type="ARBA" id="ARBA00023015"/>
    </source>
</evidence>
<evidence type="ECO:0000256" key="3">
    <source>
        <dbReference type="SAM" id="Phobius"/>
    </source>
</evidence>
<feature type="transmembrane region" description="Helical" evidence="3">
    <location>
        <begin position="253"/>
        <end position="273"/>
    </location>
</feature>
<accession>A0A183FPN0</accession>
<proteinExistence type="predicted"/>
<reference evidence="7" key="2">
    <citation type="submission" date="2019-09" db="UniProtKB">
        <authorList>
            <consortium name="WormBaseParasite"/>
        </authorList>
    </citation>
    <scope>IDENTIFICATION</scope>
</reference>
<dbReference type="PANTHER" id="PTHR13097">
    <property type="entry name" value="TRANSCRIPTION INITIATION FACTOR IIE, ALPHA SUBUNIT"/>
    <property type="match status" value="1"/>
</dbReference>
<keyword evidence="2" id="KW-0804">Transcription</keyword>
<dbReference type="AlphaFoldDB" id="A0A183FPN0"/>
<evidence type="ECO:0000313" key="6">
    <source>
        <dbReference type="Proteomes" id="UP000050761"/>
    </source>
</evidence>
<dbReference type="InterPro" id="IPR002853">
    <property type="entry name" value="TFIIE_asu"/>
</dbReference>
<evidence type="ECO:0000256" key="2">
    <source>
        <dbReference type="ARBA" id="ARBA00023163"/>
    </source>
</evidence>
<sequence>MKIRYPIAYNAEVEVVSSCSQEHYLVVYYIMRAVCIREENLRSRLNFDQKQLRQLLAGLKNEKLVKDRLLQQKNETGRNVSIIFYFINYRAIVNVLKYKIDHMRQMLEAREKNELQKANYKCEHGNCSSVYTSFTRDADPSRLVDVLPMFRTLLARFNEQMLPLFAAIRELTGIQLAPHLLEPDINQYLAEEDKAEPQHQLLDFSTSAGGSRAQLGGVAHAYNSGPSIKYANADQITVDLNADTNRYVAIHSFFIAASSLLLSNTLLVVFSINVFQKEFAVALGLLIFSLEYVLLCTTFPVSLSKKRRWCPHGFKMMLSEEAIKTSPMMIMVWERTGEMLHTSYHLEQI</sequence>
<evidence type="ECO:0000313" key="5">
    <source>
        <dbReference type="EMBL" id="VDO81421.1"/>
    </source>
</evidence>
<dbReference type="PANTHER" id="PTHR13097:SF7">
    <property type="entry name" value="GENERAL TRANSCRIPTION FACTOR IIE SUBUNIT 1"/>
    <property type="match status" value="1"/>
</dbReference>
<name>A0A183FPN0_HELPZ</name>
<dbReference type="Pfam" id="PF02002">
    <property type="entry name" value="TFIIE_alpha"/>
    <property type="match status" value="1"/>
</dbReference>
<dbReference type="InterPro" id="IPR017919">
    <property type="entry name" value="TFIIE/TFIIEa_HTH"/>
</dbReference>
<dbReference type="PROSITE" id="PS51344">
    <property type="entry name" value="HTH_TFE_IIE"/>
    <property type="match status" value="1"/>
</dbReference>
<dbReference type="Proteomes" id="UP000050761">
    <property type="component" value="Unassembled WGS sequence"/>
</dbReference>
<dbReference type="OrthoDB" id="361102at2759"/>
<keyword evidence="3" id="KW-1133">Transmembrane helix</keyword>
<keyword evidence="3" id="KW-0472">Membrane</keyword>
<keyword evidence="3" id="KW-0812">Transmembrane</keyword>
<dbReference type="GO" id="GO:0006367">
    <property type="term" value="P:transcription initiation at RNA polymerase II promoter"/>
    <property type="evidence" value="ECO:0007669"/>
    <property type="project" value="InterPro"/>
</dbReference>
<feature type="transmembrane region" description="Helical" evidence="3">
    <location>
        <begin position="279"/>
        <end position="299"/>
    </location>
</feature>
<protein>
    <submittedName>
        <fullName evidence="7">HTH TFE/IIEalpha-type domain-containing protein</fullName>
    </submittedName>
</protein>
<organism evidence="6 7">
    <name type="scientific">Heligmosomoides polygyrus</name>
    <name type="common">Parasitic roundworm</name>
    <dbReference type="NCBI Taxonomy" id="6339"/>
    <lineage>
        <taxon>Eukaryota</taxon>
        <taxon>Metazoa</taxon>
        <taxon>Ecdysozoa</taxon>
        <taxon>Nematoda</taxon>
        <taxon>Chromadorea</taxon>
        <taxon>Rhabditida</taxon>
        <taxon>Rhabditina</taxon>
        <taxon>Rhabditomorpha</taxon>
        <taxon>Strongyloidea</taxon>
        <taxon>Heligmosomidae</taxon>
        <taxon>Heligmosomoides</taxon>
    </lineage>
</organism>
<evidence type="ECO:0000313" key="7">
    <source>
        <dbReference type="WBParaSite" id="HPBE_0000959001-mRNA-1"/>
    </source>
</evidence>
<keyword evidence="1" id="KW-0805">Transcription regulation</keyword>
<dbReference type="GO" id="GO:0005673">
    <property type="term" value="C:transcription factor TFIIE complex"/>
    <property type="evidence" value="ECO:0007669"/>
    <property type="project" value="TreeGrafter"/>
</dbReference>
<dbReference type="InterPro" id="IPR024550">
    <property type="entry name" value="TFIIEa/SarR/Rpc3_HTH_dom"/>
</dbReference>
<feature type="domain" description="HTH TFE/IIEalpha-type" evidence="4">
    <location>
        <begin position="1"/>
        <end position="97"/>
    </location>
</feature>
<evidence type="ECO:0000259" key="4">
    <source>
        <dbReference type="PROSITE" id="PS51344"/>
    </source>
</evidence>
<dbReference type="SMART" id="SM00531">
    <property type="entry name" value="TFIIE"/>
    <property type="match status" value="1"/>
</dbReference>
<gene>
    <name evidence="5" type="ORF">HPBE_LOCUS9591</name>
</gene>